<reference evidence="3 4" key="1">
    <citation type="submission" date="2020-06" db="EMBL/GenBank/DDBJ databases">
        <authorList>
            <person name="Li R."/>
            <person name="Bekaert M."/>
        </authorList>
    </citation>
    <scope>NUCLEOTIDE SEQUENCE [LARGE SCALE GENOMIC DNA]</scope>
    <source>
        <strain evidence="4">wild</strain>
    </source>
</reference>
<dbReference type="GO" id="GO:0016020">
    <property type="term" value="C:membrane"/>
    <property type="evidence" value="ECO:0007669"/>
    <property type="project" value="InterPro"/>
</dbReference>
<dbReference type="Proteomes" id="UP000507470">
    <property type="component" value="Unassembled WGS sequence"/>
</dbReference>
<dbReference type="InterPro" id="IPR006202">
    <property type="entry name" value="Neur_chan_lig-bd"/>
</dbReference>
<feature type="domain" description="Neurotransmitter-gated ion-channel ligand-binding" evidence="2">
    <location>
        <begin position="27"/>
        <end position="216"/>
    </location>
</feature>
<organism evidence="3 4">
    <name type="scientific">Mytilus coruscus</name>
    <name type="common">Sea mussel</name>
    <dbReference type="NCBI Taxonomy" id="42192"/>
    <lineage>
        <taxon>Eukaryota</taxon>
        <taxon>Metazoa</taxon>
        <taxon>Spiralia</taxon>
        <taxon>Lophotrochozoa</taxon>
        <taxon>Mollusca</taxon>
        <taxon>Bivalvia</taxon>
        <taxon>Autobranchia</taxon>
        <taxon>Pteriomorphia</taxon>
        <taxon>Mytilida</taxon>
        <taxon>Mytiloidea</taxon>
        <taxon>Mytilidae</taxon>
        <taxon>Mytilinae</taxon>
        <taxon>Mytilus</taxon>
    </lineage>
</organism>
<evidence type="ECO:0000313" key="3">
    <source>
        <dbReference type="EMBL" id="CAC5418325.1"/>
    </source>
</evidence>
<keyword evidence="1" id="KW-0732">Signal</keyword>
<dbReference type="Gene3D" id="2.70.170.10">
    <property type="entry name" value="Neurotransmitter-gated ion-channel ligand-binding domain"/>
    <property type="match status" value="1"/>
</dbReference>
<gene>
    <name evidence="3" type="ORF">MCOR_50771</name>
</gene>
<dbReference type="InterPro" id="IPR036734">
    <property type="entry name" value="Neur_chan_lig-bd_sf"/>
</dbReference>
<dbReference type="GO" id="GO:0004888">
    <property type="term" value="F:transmembrane signaling receptor activity"/>
    <property type="evidence" value="ECO:0007669"/>
    <property type="project" value="InterPro"/>
</dbReference>
<dbReference type="Pfam" id="PF02931">
    <property type="entry name" value="Neur_chan_LBD"/>
    <property type="match status" value="1"/>
</dbReference>
<keyword evidence="4" id="KW-1185">Reference proteome</keyword>
<dbReference type="InterPro" id="IPR006201">
    <property type="entry name" value="Neur_channel"/>
</dbReference>
<sequence length="226" mass="26342">MKTKILLSVVLILMFPCVVQGVLIEDWLIRTLLQDYNELAYPGTTDNETVVVKHDMTLLRIVEFDGTKLTIDAWLGTEWRDPRLCWASSPINIRLPISKIWTPDIVLYDNPDTRTRFTPNAIVDQSGLVYFSLPIRLEVDNCQQSHDEFKCTFKFGSWTFDGFKIDLQNRSRIIDLSNFQQHNSYEIIDTSVVRNVLYYTCCAEPYPDITYTVDLKQPKTGWFDRL</sequence>
<feature type="chain" id="PRO_5026679756" description="Neurotransmitter-gated ion-channel ligand-binding domain-containing protein" evidence="1">
    <location>
        <begin position="22"/>
        <end position="226"/>
    </location>
</feature>
<accession>A0A6J8EFE0</accession>
<dbReference type="EMBL" id="CACVKT020008909">
    <property type="protein sequence ID" value="CAC5418325.1"/>
    <property type="molecule type" value="Genomic_DNA"/>
</dbReference>
<dbReference type="GO" id="GO:0005230">
    <property type="term" value="F:extracellular ligand-gated monoatomic ion channel activity"/>
    <property type="evidence" value="ECO:0007669"/>
    <property type="project" value="InterPro"/>
</dbReference>
<evidence type="ECO:0000259" key="2">
    <source>
        <dbReference type="Pfam" id="PF02931"/>
    </source>
</evidence>
<dbReference type="OrthoDB" id="410315at2759"/>
<feature type="signal peptide" evidence="1">
    <location>
        <begin position="1"/>
        <end position="21"/>
    </location>
</feature>
<evidence type="ECO:0000256" key="1">
    <source>
        <dbReference type="SAM" id="SignalP"/>
    </source>
</evidence>
<dbReference type="PANTHER" id="PTHR18945">
    <property type="entry name" value="NEUROTRANSMITTER GATED ION CHANNEL"/>
    <property type="match status" value="1"/>
</dbReference>
<name>A0A6J8EFE0_MYTCO</name>
<evidence type="ECO:0000313" key="4">
    <source>
        <dbReference type="Proteomes" id="UP000507470"/>
    </source>
</evidence>
<protein>
    <recommendedName>
        <fullName evidence="2">Neurotransmitter-gated ion-channel ligand-binding domain-containing protein</fullName>
    </recommendedName>
</protein>
<dbReference type="SUPFAM" id="SSF63712">
    <property type="entry name" value="Nicotinic receptor ligand binding domain-like"/>
    <property type="match status" value="1"/>
</dbReference>
<proteinExistence type="predicted"/>
<dbReference type="AlphaFoldDB" id="A0A6J8EFE0"/>